<accession>A0A5K0UB19</accession>
<proteinExistence type="predicted"/>
<sequence length="313" mass="36223">MNVGGYFEMYLKNKIKYDRIKHIKTLGILDTTQITSRLISKIFIYLDSVLFGSSLTKYVTENNIAFKYKVSKSLTSTAGMFYWRTHNGVTTEMGFKISYPFFQNIIDEKTLNMDLGVVDSYNKPYLSTNTIEPLMATIEHELVHMLMYVTSSHKLNDLKTVKSGHTKVFKLLVYNIFGHYKVTHGYSAGDVKKSREIKQDVQLGDFVEDTTKNINGYVVGKKDRYLIICTVVNGENVYSTSMYNNLKKITVNEEDKIDIVEMIDRLKPDVRIQYNKLKLTIRKVNTTTIVAETDQKKLWKIPVFRVLDMVFLD</sequence>
<evidence type="ECO:0000259" key="1">
    <source>
        <dbReference type="Pfam" id="PF10263"/>
    </source>
</evidence>
<dbReference type="InterPro" id="IPR006640">
    <property type="entry name" value="SprT-like_domain"/>
</dbReference>
<gene>
    <name evidence="2" type="ORF">YASMINEVIRUS_1304</name>
</gene>
<dbReference type="Pfam" id="PF10263">
    <property type="entry name" value="SprT-like"/>
    <property type="match status" value="1"/>
</dbReference>
<comment type="caution">
    <text evidence="2">The sequence shown here is derived from an EMBL/GenBank/DDBJ whole genome shotgun (WGS) entry which is preliminary data.</text>
</comment>
<feature type="domain" description="SprT-like" evidence="1">
    <location>
        <begin position="61"/>
        <end position="176"/>
    </location>
</feature>
<protein>
    <recommendedName>
        <fullName evidence="1">SprT-like domain-containing protein</fullName>
    </recommendedName>
</protein>
<name>A0A5K0UB19_9VIRU</name>
<reference evidence="2 3" key="1">
    <citation type="submission" date="2018-10" db="EMBL/GenBank/DDBJ databases">
        <authorList>
            <consortium name="IHU Genomes"/>
        </authorList>
    </citation>
    <scope>NUCLEOTIDE SEQUENCE [LARGE SCALE GENOMIC DNA]</scope>
    <source>
        <strain evidence="2 3">A1</strain>
    </source>
</reference>
<dbReference type="EMBL" id="UPSH01000001">
    <property type="protein sequence ID" value="VBB18772.1"/>
    <property type="molecule type" value="Genomic_DNA"/>
</dbReference>
<dbReference type="GO" id="GO:0006950">
    <property type="term" value="P:response to stress"/>
    <property type="evidence" value="ECO:0007669"/>
    <property type="project" value="UniProtKB-ARBA"/>
</dbReference>
<dbReference type="Proteomes" id="UP000594342">
    <property type="component" value="Unassembled WGS sequence"/>
</dbReference>
<organism evidence="2 3">
    <name type="scientific">Yasminevirus sp. GU-2018</name>
    <dbReference type="NCBI Taxonomy" id="2420051"/>
    <lineage>
        <taxon>Viruses</taxon>
        <taxon>Varidnaviria</taxon>
        <taxon>Bamfordvirae</taxon>
        <taxon>Nucleocytoviricota</taxon>
        <taxon>Megaviricetes</taxon>
        <taxon>Imitervirales</taxon>
        <taxon>Mimiviridae</taxon>
        <taxon>Klosneuvirinae</taxon>
        <taxon>Yasminevirus</taxon>
        <taxon>Yasminevirus saudimassiliense</taxon>
    </lineage>
</organism>
<evidence type="ECO:0000313" key="3">
    <source>
        <dbReference type="Proteomes" id="UP000594342"/>
    </source>
</evidence>
<evidence type="ECO:0000313" key="2">
    <source>
        <dbReference type="EMBL" id="VBB18772.1"/>
    </source>
</evidence>
<keyword evidence="3" id="KW-1185">Reference proteome</keyword>